<comment type="caution">
    <text evidence="4">The sequence shown here is derived from an EMBL/GenBank/DDBJ whole genome shotgun (WGS) entry which is preliminary data.</text>
</comment>
<protein>
    <recommendedName>
        <fullName evidence="6">FlgD Ig-like domain-containing protein</fullName>
    </recommendedName>
</protein>
<dbReference type="Pfam" id="PF15892">
    <property type="entry name" value="BNR_4"/>
    <property type="match status" value="1"/>
</dbReference>
<dbReference type="Proteomes" id="UP000178735">
    <property type="component" value="Unassembled WGS sequence"/>
</dbReference>
<evidence type="ECO:0000256" key="1">
    <source>
        <dbReference type="ARBA" id="ARBA00022729"/>
    </source>
</evidence>
<dbReference type="STRING" id="1817813.A2008_11945"/>
<dbReference type="InterPro" id="IPR036278">
    <property type="entry name" value="Sialidase_sf"/>
</dbReference>
<dbReference type="EMBL" id="MGFH01000136">
    <property type="protein sequence ID" value="OGM04749.1"/>
    <property type="molecule type" value="Genomic_DNA"/>
</dbReference>
<name>A0A1F7WQL3_9BACT</name>
<dbReference type="Pfam" id="PF13205">
    <property type="entry name" value="Big_5"/>
    <property type="match status" value="1"/>
</dbReference>
<dbReference type="Gene3D" id="2.60.40.3710">
    <property type="match status" value="1"/>
</dbReference>
<feature type="domain" description="SbsA Ig-like" evidence="2">
    <location>
        <begin position="431"/>
        <end position="545"/>
    </location>
</feature>
<dbReference type="InterPro" id="IPR025965">
    <property type="entry name" value="FlgD/Vpr_Ig-like"/>
</dbReference>
<evidence type="ECO:0000259" key="3">
    <source>
        <dbReference type="Pfam" id="PF13860"/>
    </source>
</evidence>
<evidence type="ECO:0000259" key="2">
    <source>
        <dbReference type="Pfam" id="PF13205"/>
    </source>
</evidence>
<evidence type="ECO:0008006" key="6">
    <source>
        <dbReference type="Google" id="ProtNLM"/>
    </source>
</evidence>
<keyword evidence="1" id="KW-0732">Signal</keyword>
<reference evidence="4 5" key="1">
    <citation type="journal article" date="2016" name="Nat. Commun.">
        <title>Thousands of microbial genomes shed light on interconnected biogeochemical processes in an aquifer system.</title>
        <authorList>
            <person name="Anantharaman K."/>
            <person name="Brown C.T."/>
            <person name="Hug L.A."/>
            <person name="Sharon I."/>
            <person name="Castelle C.J."/>
            <person name="Probst A.J."/>
            <person name="Thomas B.C."/>
            <person name="Singh A."/>
            <person name="Wilkins M.J."/>
            <person name="Karaoz U."/>
            <person name="Brodie E.L."/>
            <person name="Williams K.H."/>
            <person name="Hubbard S.S."/>
            <person name="Banfield J.F."/>
        </authorList>
    </citation>
    <scope>NUCLEOTIDE SEQUENCE [LARGE SCALE GENOMIC DNA]</scope>
</reference>
<dbReference type="Gene3D" id="2.60.40.4070">
    <property type="match status" value="1"/>
</dbReference>
<feature type="domain" description="FlgD/Vpr Ig-like" evidence="3">
    <location>
        <begin position="579"/>
        <end position="642"/>
    </location>
</feature>
<dbReference type="AlphaFoldDB" id="A0A1F7WQL3"/>
<proteinExistence type="predicted"/>
<evidence type="ECO:0000313" key="4">
    <source>
        <dbReference type="EMBL" id="OGM04749.1"/>
    </source>
</evidence>
<evidence type="ECO:0000313" key="5">
    <source>
        <dbReference type="Proteomes" id="UP000178735"/>
    </source>
</evidence>
<dbReference type="CDD" id="cd15482">
    <property type="entry name" value="Sialidase_non-viral"/>
    <property type="match status" value="1"/>
</dbReference>
<dbReference type="Pfam" id="PF13860">
    <property type="entry name" value="FlgD_ig"/>
    <property type="match status" value="1"/>
</dbReference>
<dbReference type="SUPFAM" id="SSF50939">
    <property type="entry name" value="Sialidases"/>
    <property type="match status" value="1"/>
</dbReference>
<gene>
    <name evidence="4" type="ORF">A2008_11945</name>
</gene>
<accession>A0A1F7WQL3</accession>
<dbReference type="InterPro" id="IPR032812">
    <property type="entry name" value="SbsA_Ig"/>
</dbReference>
<organism evidence="4 5">
    <name type="scientific">Candidatus Wallbacteria bacterium GWC2_49_35</name>
    <dbReference type="NCBI Taxonomy" id="1817813"/>
    <lineage>
        <taxon>Bacteria</taxon>
        <taxon>Candidatus Walliibacteriota</taxon>
    </lineage>
</organism>
<sequence>MNALSHKSYEERVFSDNIKYLAVALVIAALLFAGFGTARAETQLNVQTKAYPPGWSSDLAVSYKAINAYHPEGWTDMKGNVHLVWDDNEDDIYYAQVDESGAMVVSQKPLTQLSYKDGKKSNYPSMASDRYGDLWVFWQDNRSGIFEIYFTRSTDNGRTWAQEQRLTAEDGMQSQHPRASAKFYGESGRVYVTWQDRRGGNFETFVRMISYTNSGTVDFGYDNQVTPTDGWESTRPDIHCYKDWIYIAWNDLRNGVNEIYFKKSNDMGNTFSAEIPISDNDGFPSERPRLWANQTGLSIVWHDLRENNFEVYYKMLEHNLITTKTLVNNKRLSKKDIYDSMNPSVTCDDKTIYVAWEDAADGEKKEIYYSSSPDQGKTFTATVILTGYASFGFSESSEYPKIMTHNQNVHVAWARKYSNNYDIFYKGTLVKLIATTPTANSTTAAVNTDIIMEFSKMMNAATLQNAITVLGEQELVAGVLSFLNFDSATGTVSRVKFTPSKPLAASRTYTVRVAGTAKDKTGNAMVGNVMGGFDGIGENDFIWSFGTGSASRPKSLLRNIVNSPNPFNYITNPPGTYFNYSIDTEQTIGEVVIKIYSMSGRLIRTLDMASSMKGLNQQYWDGLDESGNRLANGVYLYKIHADIGSDEFVARGKMIVMHERNLN</sequence>